<accession>A0A4V1WFF4</accession>
<protein>
    <submittedName>
        <fullName evidence="1">Uncharacterized protein</fullName>
    </submittedName>
</protein>
<dbReference type="RefSeq" id="WP_130094343.1">
    <property type="nucleotide sequence ID" value="NZ_SETE01000005.1"/>
</dbReference>
<comment type="caution">
    <text evidence="1">The sequence shown here is derived from an EMBL/GenBank/DDBJ whole genome shotgun (WGS) entry which is preliminary data.</text>
</comment>
<dbReference type="AlphaFoldDB" id="A0A4V1WFF4"/>
<name>A0A4V1WFF4_9FLAO</name>
<gene>
    <name evidence="1" type="ORF">ERX46_13220</name>
</gene>
<dbReference type="PROSITE" id="PS51257">
    <property type="entry name" value="PROKAR_LIPOPROTEIN"/>
    <property type="match status" value="1"/>
</dbReference>
<evidence type="ECO:0000313" key="2">
    <source>
        <dbReference type="Proteomes" id="UP000293952"/>
    </source>
</evidence>
<keyword evidence="2" id="KW-1185">Reference proteome</keyword>
<sequence length="94" mass="10977">MKLYLTIFLLSTLLIFISCNKVKEDSHIKNYFNEITQSCIKIQLGYFDLNAFKGDTNINWVRPRKITPQNNDSPRMYLDDVGSEIISFHNGMIK</sequence>
<reference evidence="1 2" key="1">
    <citation type="submission" date="2019-02" db="EMBL/GenBank/DDBJ databases">
        <title>Genome sequence of the sea-ice species Brumimicrobium glaciale.</title>
        <authorList>
            <person name="Bowman J.P."/>
        </authorList>
    </citation>
    <scope>NUCLEOTIDE SEQUENCE [LARGE SCALE GENOMIC DNA]</scope>
    <source>
        <strain evidence="1 2">IC156</strain>
    </source>
</reference>
<proteinExistence type="predicted"/>
<organism evidence="1 2">
    <name type="scientific">Brumimicrobium glaciale</name>
    <dbReference type="NCBI Taxonomy" id="200475"/>
    <lineage>
        <taxon>Bacteria</taxon>
        <taxon>Pseudomonadati</taxon>
        <taxon>Bacteroidota</taxon>
        <taxon>Flavobacteriia</taxon>
        <taxon>Flavobacteriales</taxon>
        <taxon>Crocinitomicaceae</taxon>
        <taxon>Brumimicrobium</taxon>
    </lineage>
</organism>
<dbReference type="Proteomes" id="UP000293952">
    <property type="component" value="Unassembled WGS sequence"/>
</dbReference>
<dbReference type="EMBL" id="SETE01000005">
    <property type="protein sequence ID" value="RYM33006.1"/>
    <property type="molecule type" value="Genomic_DNA"/>
</dbReference>
<evidence type="ECO:0000313" key="1">
    <source>
        <dbReference type="EMBL" id="RYM33006.1"/>
    </source>
</evidence>